<evidence type="ECO:0000313" key="1">
    <source>
        <dbReference type="EMBL" id="KAL2037168.1"/>
    </source>
</evidence>
<keyword evidence="2" id="KW-1185">Reference proteome</keyword>
<comment type="caution">
    <text evidence="1">The sequence shown here is derived from an EMBL/GenBank/DDBJ whole genome shotgun (WGS) entry which is preliminary data.</text>
</comment>
<proteinExistence type="predicted"/>
<sequence>MFRPFPVIRCSHAKTPTQNSQRGIHLLHQMFCKYPVHSQLASIRKKKLPSADNTILQLYDISHNHVGTISLSEAFKYIKPGTHLSQSTPQTYQVKPLKNVPKIPQSGLHLPQKQIQIAYKRKGRSKDIPFVTTDEPSLVRIRLDKAYDLLLQGSRVEFRLRQKTKPKVKDKTIDWALEHALHLRPDSILAAMPEGSTMLAKPCTVDPENEVLIWAIEHPPSLKRSNVVTPKAAYELGTWEKPYIATNERPTHNKPVSRQAIKPTRNLSATQAKMNFWRSR</sequence>
<dbReference type="EMBL" id="JBEFKJ010000043">
    <property type="protein sequence ID" value="KAL2037168.1"/>
    <property type="molecule type" value="Genomic_DNA"/>
</dbReference>
<protein>
    <submittedName>
        <fullName evidence="1">Uncharacterized protein</fullName>
    </submittedName>
</protein>
<gene>
    <name evidence="1" type="ORF">N7G274_010031</name>
</gene>
<reference evidence="1 2" key="1">
    <citation type="submission" date="2024-09" db="EMBL/GenBank/DDBJ databases">
        <title>Rethinking Asexuality: The Enigmatic Case of Functional Sexual Genes in Lepraria (Stereocaulaceae).</title>
        <authorList>
            <person name="Doellman M."/>
            <person name="Sun Y."/>
            <person name="Barcenas-Pena A."/>
            <person name="Lumbsch H.T."/>
            <person name="Grewe F."/>
        </authorList>
    </citation>
    <scope>NUCLEOTIDE SEQUENCE [LARGE SCALE GENOMIC DNA]</scope>
    <source>
        <strain evidence="1 2">Mercado 3170</strain>
    </source>
</reference>
<dbReference type="Proteomes" id="UP001590950">
    <property type="component" value="Unassembled WGS sequence"/>
</dbReference>
<evidence type="ECO:0000313" key="2">
    <source>
        <dbReference type="Proteomes" id="UP001590950"/>
    </source>
</evidence>
<accession>A0ABR3ZV50</accession>
<name>A0ABR3ZV50_9LECA</name>
<organism evidence="1 2">
    <name type="scientific">Stereocaulon virgatum</name>
    <dbReference type="NCBI Taxonomy" id="373712"/>
    <lineage>
        <taxon>Eukaryota</taxon>
        <taxon>Fungi</taxon>
        <taxon>Dikarya</taxon>
        <taxon>Ascomycota</taxon>
        <taxon>Pezizomycotina</taxon>
        <taxon>Lecanoromycetes</taxon>
        <taxon>OSLEUM clade</taxon>
        <taxon>Lecanoromycetidae</taxon>
        <taxon>Lecanorales</taxon>
        <taxon>Lecanorineae</taxon>
        <taxon>Stereocaulaceae</taxon>
        <taxon>Stereocaulon</taxon>
    </lineage>
</organism>